<evidence type="ECO:0000313" key="11">
    <source>
        <dbReference type="EMBL" id="KAF2671140.1"/>
    </source>
</evidence>
<dbReference type="EMBL" id="MU004233">
    <property type="protein sequence ID" value="KAF2671140.1"/>
    <property type="molecule type" value="Genomic_DNA"/>
</dbReference>
<evidence type="ECO:0000256" key="3">
    <source>
        <dbReference type="ARBA" id="ARBA00004922"/>
    </source>
</evidence>
<comment type="pathway">
    <text evidence="3 10">Protein modification; protein glycosylation.</text>
</comment>
<feature type="chain" id="PRO_5025711217" description="Dolichyl-diphosphooligosaccharide--protein glycosyltransferase subunit 1" evidence="10">
    <location>
        <begin position="26"/>
        <end position="497"/>
    </location>
</feature>
<comment type="similarity">
    <text evidence="4 10">Belongs to the OST1 family.</text>
</comment>
<dbReference type="OrthoDB" id="310030at2759"/>
<evidence type="ECO:0000256" key="6">
    <source>
        <dbReference type="ARBA" id="ARBA00022729"/>
    </source>
</evidence>
<keyword evidence="9 10" id="KW-0472">Membrane</keyword>
<comment type="subcellular location">
    <subcellularLocation>
        <location evidence="2 10">Endoplasmic reticulum membrane</location>
        <topology evidence="2 10">Single-pass type I membrane protein</topology>
    </subcellularLocation>
</comment>
<evidence type="ECO:0000256" key="9">
    <source>
        <dbReference type="ARBA" id="ARBA00023136"/>
    </source>
</evidence>
<evidence type="ECO:0000256" key="4">
    <source>
        <dbReference type="ARBA" id="ARBA00008905"/>
    </source>
</evidence>
<evidence type="ECO:0000256" key="2">
    <source>
        <dbReference type="ARBA" id="ARBA00004115"/>
    </source>
</evidence>
<keyword evidence="8 10" id="KW-1133">Transmembrane helix</keyword>
<evidence type="ECO:0000256" key="5">
    <source>
        <dbReference type="ARBA" id="ARBA00022692"/>
    </source>
</evidence>
<keyword evidence="6 10" id="KW-0732">Signal</keyword>
<name>A0A6A6UH53_9PEZI</name>
<dbReference type="InterPro" id="IPR007676">
    <property type="entry name" value="Ribophorin_I"/>
</dbReference>
<proteinExistence type="inferred from homology"/>
<dbReference type="Proteomes" id="UP000799302">
    <property type="component" value="Unassembled WGS sequence"/>
</dbReference>
<evidence type="ECO:0000313" key="12">
    <source>
        <dbReference type="Proteomes" id="UP000799302"/>
    </source>
</evidence>
<evidence type="ECO:0000256" key="10">
    <source>
        <dbReference type="RuleBase" id="RU361143"/>
    </source>
</evidence>
<sequence length="497" mass="55547">MKYSSSLRHCAVALLSLSLATPALAASNSSVKLLSNSFTPAPVFENTELVRNINLEKSYPRETTNIVIRNIGKEAQSEYYFLFPTAEIHNVGTFEARSKVSADTAKHPFKVELAQYETPSANSYFILHLNEPLKPSEKITIGVSYALLSAVHPLPALIEQVAAQTIVYPFSAHLPSAYKSQKQKTKLKLPTSSPAEFTKLEEKNAEGKKDPVHQGSSLTYGPYNAVEPFSTKPVSVRYEFTKPLLVATKFERDIEVSHWGGNLAVEERYWLTNRGAKLKNHFSRVQWQMSKYANPASVSAGSLTLPLLGGAENPYYTDDIGNVSTSNFRPGRRESLLNIRPRYPIYGGWNYSFKVGWDHSLKGFLRKAGGEKHVLKVPFMEGPRTDAGIAYEQVTVRVVLPEGSENIKFEAGVPLTSSFIQTHRTFMDTTGRPTLVLTARNAIEEWRERPHVVITYDYPWTAAYRKPIVITAAVFSVFALTWVIGNLDVRIGKRKQA</sequence>
<keyword evidence="12" id="KW-1185">Reference proteome</keyword>
<evidence type="ECO:0000256" key="8">
    <source>
        <dbReference type="ARBA" id="ARBA00022989"/>
    </source>
</evidence>
<dbReference type="PANTHER" id="PTHR21049">
    <property type="entry name" value="RIBOPHORIN I"/>
    <property type="match status" value="1"/>
</dbReference>
<evidence type="ECO:0000256" key="1">
    <source>
        <dbReference type="ARBA" id="ARBA00002791"/>
    </source>
</evidence>
<dbReference type="Pfam" id="PF04597">
    <property type="entry name" value="Ribophorin_I"/>
    <property type="match status" value="1"/>
</dbReference>
<keyword evidence="7 10" id="KW-0256">Endoplasmic reticulum</keyword>
<keyword evidence="5 10" id="KW-0812">Transmembrane</keyword>
<evidence type="ECO:0000256" key="7">
    <source>
        <dbReference type="ARBA" id="ARBA00022824"/>
    </source>
</evidence>
<dbReference type="GO" id="GO:0008250">
    <property type="term" value="C:oligosaccharyltransferase complex"/>
    <property type="evidence" value="ECO:0007669"/>
    <property type="project" value="UniProtKB-UniRule"/>
</dbReference>
<organism evidence="11 12">
    <name type="scientific">Microthyrium microscopicum</name>
    <dbReference type="NCBI Taxonomy" id="703497"/>
    <lineage>
        <taxon>Eukaryota</taxon>
        <taxon>Fungi</taxon>
        <taxon>Dikarya</taxon>
        <taxon>Ascomycota</taxon>
        <taxon>Pezizomycotina</taxon>
        <taxon>Dothideomycetes</taxon>
        <taxon>Dothideomycetes incertae sedis</taxon>
        <taxon>Microthyriales</taxon>
        <taxon>Microthyriaceae</taxon>
        <taxon>Microthyrium</taxon>
    </lineage>
</organism>
<protein>
    <recommendedName>
        <fullName evidence="10">Dolichyl-diphosphooligosaccharide--protein glycosyltransferase subunit 1</fullName>
    </recommendedName>
</protein>
<accession>A0A6A6UH53</accession>
<dbReference type="PANTHER" id="PTHR21049:SF0">
    <property type="entry name" value="DOLICHYL-DIPHOSPHOOLIGOSACCHARIDE--PROTEIN GLYCOSYLTRANSFERASE SUBUNIT 1"/>
    <property type="match status" value="1"/>
</dbReference>
<feature type="signal peptide" evidence="10">
    <location>
        <begin position="1"/>
        <end position="25"/>
    </location>
</feature>
<reference evidence="11" key="1">
    <citation type="journal article" date="2020" name="Stud. Mycol.">
        <title>101 Dothideomycetes genomes: a test case for predicting lifestyles and emergence of pathogens.</title>
        <authorList>
            <person name="Haridas S."/>
            <person name="Albert R."/>
            <person name="Binder M."/>
            <person name="Bloem J."/>
            <person name="Labutti K."/>
            <person name="Salamov A."/>
            <person name="Andreopoulos B."/>
            <person name="Baker S."/>
            <person name="Barry K."/>
            <person name="Bills G."/>
            <person name="Bluhm B."/>
            <person name="Cannon C."/>
            <person name="Castanera R."/>
            <person name="Culley D."/>
            <person name="Daum C."/>
            <person name="Ezra D."/>
            <person name="Gonzalez J."/>
            <person name="Henrissat B."/>
            <person name="Kuo A."/>
            <person name="Liang C."/>
            <person name="Lipzen A."/>
            <person name="Lutzoni F."/>
            <person name="Magnuson J."/>
            <person name="Mondo S."/>
            <person name="Nolan M."/>
            <person name="Ohm R."/>
            <person name="Pangilinan J."/>
            <person name="Park H.-J."/>
            <person name="Ramirez L."/>
            <person name="Alfaro M."/>
            <person name="Sun H."/>
            <person name="Tritt A."/>
            <person name="Yoshinaga Y."/>
            <person name="Zwiers L.-H."/>
            <person name="Turgeon B."/>
            <person name="Goodwin S."/>
            <person name="Spatafora J."/>
            <person name="Crous P."/>
            <person name="Grigoriev I."/>
        </authorList>
    </citation>
    <scope>NUCLEOTIDE SEQUENCE</scope>
    <source>
        <strain evidence="11">CBS 115976</strain>
    </source>
</reference>
<feature type="transmembrane region" description="Helical" evidence="10">
    <location>
        <begin position="468"/>
        <end position="487"/>
    </location>
</feature>
<comment type="subunit">
    <text evidence="10">Component of the oligosaccharyltransferase (OST) complex.</text>
</comment>
<gene>
    <name evidence="11" type="ORF">BT63DRAFT_399449</name>
</gene>
<comment type="function">
    <text evidence="1 10">Subunit of the oligosaccharyl transferase (OST) complex that catalyzes the initial transfer of a defined glycan (Glc(3)Man(9)GlcNAc(2) in eukaryotes) from the lipid carrier dolichol-pyrophosphate to an asparagine residue within an Asn-X-Ser/Thr consensus motif in nascent polypeptide chains, the first step in protein N-glycosylation. N-glycosylation occurs cotranslationally and the complex associates with the Sec61 complex at the channel-forming translocon complex that mediates protein translocation across the endoplasmic reticulum (ER). All subunits are required for a maximal enzyme activity.</text>
</comment>
<dbReference type="AlphaFoldDB" id="A0A6A6UH53"/>
<dbReference type="UniPathway" id="UPA00378"/>
<dbReference type="GO" id="GO:0018279">
    <property type="term" value="P:protein N-linked glycosylation via asparagine"/>
    <property type="evidence" value="ECO:0007669"/>
    <property type="project" value="TreeGrafter"/>
</dbReference>